<dbReference type="SUPFAM" id="SSF140860">
    <property type="entry name" value="Pseudo ankyrin repeat-like"/>
    <property type="match status" value="1"/>
</dbReference>
<dbReference type="OrthoDB" id="109010at2759"/>
<dbReference type="AlphaFoldDB" id="A0A1Y2HLB3"/>
<dbReference type="InterPro" id="IPR052050">
    <property type="entry name" value="SecEffector_AnkRepeat"/>
</dbReference>
<keyword evidence="2" id="KW-1185">Reference proteome</keyword>
<sequence length="350" mass="38876">MNHMNPLPPASASLPLELADPILACIVHLVAVSSRWNPAAIAHPLNTIARSLAPLATEAALMHLPHIDLDTATKVGNVELLRFMHKWSRQPGGRPINYKSTLDVAMEVGHVEVLDWWMDESQLLLNWHAPSLELTCRQGHVCVLEWWQGRGFPHLDKVSIQACIREASVAGHMHVLEWLLVHLPGGEFAAGARVIEHMVLEHVAQEGHVGVLEWWYSKAGMGLVEMLPLGKVVLGGMKGAHVQVLEWCEQYPESIKQANGLLVNNQMHVLMHAVNGKLLDWIDRLGIIISNLEYWHASEAACRNGDLFAIQWLHRKGFLVGSRSQLLSLAVGAVTGDDLGVLEWIQAMWT</sequence>
<dbReference type="PANTHER" id="PTHR46586:SF3">
    <property type="entry name" value="ANKYRIN REPEAT-CONTAINING PROTEIN"/>
    <property type="match status" value="1"/>
</dbReference>
<dbReference type="InterPro" id="IPR036770">
    <property type="entry name" value="Ankyrin_rpt-contain_sf"/>
</dbReference>
<dbReference type="PANTHER" id="PTHR46586">
    <property type="entry name" value="ANKYRIN REPEAT-CONTAINING PROTEIN"/>
    <property type="match status" value="1"/>
</dbReference>
<dbReference type="Proteomes" id="UP000193411">
    <property type="component" value="Unassembled WGS sequence"/>
</dbReference>
<gene>
    <name evidence="1" type="ORF">BCR44DRAFT_1119196</name>
</gene>
<dbReference type="Gene3D" id="1.25.40.20">
    <property type="entry name" value="Ankyrin repeat-containing domain"/>
    <property type="match status" value="1"/>
</dbReference>
<evidence type="ECO:0008006" key="3">
    <source>
        <dbReference type="Google" id="ProtNLM"/>
    </source>
</evidence>
<evidence type="ECO:0000313" key="2">
    <source>
        <dbReference type="Proteomes" id="UP000193411"/>
    </source>
</evidence>
<name>A0A1Y2HLB3_9FUNG</name>
<dbReference type="EMBL" id="MCFL01000022">
    <property type="protein sequence ID" value="ORZ35397.1"/>
    <property type="molecule type" value="Genomic_DNA"/>
</dbReference>
<accession>A0A1Y2HLB3</accession>
<protein>
    <recommendedName>
        <fullName evidence="3">Ankyrin repeat-containing domain protein</fullName>
    </recommendedName>
</protein>
<evidence type="ECO:0000313" key="1">
    <source>
        <dbReference type="EMBL" id="ORZ35397.1"/>
    </source>
</evidence>
<reference evidence="1 2" key="1">
    <citation type="submission" date="2016-07" db="EMBL/GenBank/DDBJ databases">
        <title>Pervasive Adenine N6-methylation of Active Genes in Fungi.</title>
        <authorList>
            <consortium name="DOE Joint Genome Institute"/>
            <person name="Mondo S.J."/>
            <person name="Dannebaum R.O."/>
            <person name="Kuo R.C."/>
            <person name="Labutti K."/>
            <person name="Haridas S."/>
            <person name="Kuo A."/>
            <person name="Salamov A."/>
            <person name="Ahrendt S.R."/>
            <person name="Lipzen A."/>
            <person name="Sullivan W."/>
            <person name="Andreopoulos W.B."/>
            <person name="Clum A."/>
            <person name="Lindquist E."/>
            <person name="Daum C."/>
            <person name="Ramamoorthy G.K."/>
            <person name="Gryganskyi A."/>
            <person name="Culley D."/>
            <person name="Magnuson J.K."/>
            <person name="James T.Y."/>
            <person name="O'Malley M.A."/>
            <person name="Stajich J.E."/>
            <person name="Spatafora J.W."/>
            <person name="Visel A."/>
            <person name="Grigoriev I.V."/>
        </authorList>
    </citation>
    <scope>NUCLEOTIDE SEQUENCE [LARGE SCALE GENOMIC DNA]</scope>
    <source>
        <strain evidence="1 2">PL171</strain>
    </source>
</reference>
<proteinExistence type="predicted"/>
<comment type="caution">
    <text evidence="1">The sequence shown here is derived from an EMBL/GenBank/DDBJ whole genome shotgun (WGS) entry which is preliminary data.</text>
</comment>
<organism evidence="1 2">
    <name type="scientific">Catenaria anguillulae PL171</name>
    <dbReference type="NCBI Taxonomy" id="765915"/>
    <lineage>
        <taxon>Eukaryota</taxon>
        <taxon>Fungi</taxon>
        <taxon>Fungi incertae sedis</taxon>
        <taxon>Blastocladiomycota</taxon>
        <taxon>Blastocladiomycetes</taxon>
        <taxon>Blastocladiales</taxon>
        <taxon>Catenariaceae</taxon>
        <taxon>Catenaria</taxon>
    </lineage>
</organism>